<dbReference type="STRING" id="576137.A0A1L7X1F2"/>
<gene>
    <name evidence="6" type="ORF">PAC_08732</name>
</gene>
<dbReference type="InterPro" id="IPR045863">
    <property type="entry name" value="CorA_TM1_TM2"/>
</dbReference>
<feature type="transmembrane region" description="Helical" evidence="5">
    <location>
        <begin position="323"/>
        <end position="345"/>
    </location>
</feature>
<dbReference type="GO" id="GO:0016020">
    <property type="term" value="C:membrane"/>
    <property type="evidence" value="ECO:0007669"/>
    <property type="project" value="UniProtKB-SubCell"/>
</dbReference>
<evidence type="ECO:0000256" key="1">
    <source>
        <dbReference type="ARBA" id="ARBA00004141"/>
    </source>
</evidence>
<reference evidence="6 7" key="1">
    <citation type="submission" date="2016-03" db="EMBL/GenBank/DDBJ databases">
        <authorList>
            <person name="Ploux O."/>
        </authorList>
    </citation>
    <scope>NUCLEOTIDE SEQUENCE [LARGE SCALE GENOMIC DNA]</scope>
    <source>
        <strain evidence="6 7">UAMH 11012</strain>
    </source>
</reference>
<evidence type="ECO:0000313" key="7">
    <source>
        <dbReference type="Proteomes" id="UP000184330"/>
    </source>
</evidence>
<dbReference type="OrthoDB" id="2830640at2759"/>
<organism evidence="6 7">
    <name type="scientific">Phialocephala subalpina</name>
    <dbReference type="NCBI Taxonomy" id="576137"/>
    <lineage>
        <taxon>Eukaryota</taxon>
        <taxon>Fungi</taxon>
        <taxon>Dikarya</taxon>
        <taxon>Ascomycota</taxon>
        <taxon>Pezizomycotina</taxon>
        <taxon>Leotiomycetes</taxon>
        <taxon>Helotiales</taxon>
        <taxon>Mollisiaceae</taxon>
        <taxon>Phialocephala</taxon>
        <taxon>Phialocephala fortinii species complex</taxon>
    </lineage>
</organism>
<dbReference type="AlphaFoldDB" id="A0A1L7X1F2"/>
<dbReference type="Proteomes" id="UP000184330">
    <property type="component" value="Unassembled WGS sequence"/>
</dbReference>
<evidence type="ECO:0000313" key="6">
    <source>
        <dbReference type="EMBL" id="CZR58840.1"/>
    </source>
</evidence>
<protein>
    <submittedName>
        <fullName evidence="6">Uncharacterized protein</fullName>
    </submittedName>
</protein>
<keyword evidence="2 5" id="KW-0812">Transmembrane</keyword>
<keyword evidence="7" id="KW-1185">Reference proteome</keyword>
<comment type="subcellular location">
    <subcellularLocation>
        <location evidence="1">Membrane</location>
        <topology evidence="1">Multi-pass membrane protein</topology>
    </subcellularLocation>
</comment>
<evidence type="ECO:0000256" key="2">
    <source>
        <dbReference type="ARBA" id="ARBA00022692"/>
    </source>
</evidence>
<sequence>MTTNSCQNCPLLEVAKRTTEKEKSDWEIVEVSLENFLRQDDNDSRITLMWVLGASAYSVLGDGKLTKIVVAVMHALTKFASARDVDSRSWTSSSYLSCGGLDGADAQMATLAARTQSIGKADYLWYKLNIFTHWIPSSKRSIVIVFDPRPAVRERLPSPLLDFANSTDTTDPYWIHARFVEELVRVQDDAVWGIRNLVRKTEINRTTSTAPNPDYPRLHDIARHAIHISETLDLAIKTVDSMMTQHDQFLADRQALDNVLRITQSKIGKHMCFYHHTLNSLRCRSESNKERLLNEIQLAFNTVAQYDSQISVKIGRAAHSDSAAMKTIAFLTLTFFPATFISAIFSMSFFNYDPDSDRWTVSKQFWIYWVVAIPVTCVTALVWSFWHKLFPMKQIGDEDLQPRGPQLAKEI</sequence>
<evidence type="ECO:0000256" key="3">
    <source>
        <dbReference type="ARBA" id="ARBA00022989"/>
    </source>
</evidence>
<name>A0A1L7X1F2_9HELO</name>
<dbReference type="SUPFAM" id="SSF144083">
    <property type="entry name" value="Magnesium transport protein CorA, transmembrane region"/>
    <property type="match status" value="1"/>
</dbReference>
<evidence type="ECO:0000256" key="4">
    <source>
        <dbReference type="ARBA" id="ARBA00023136"/>
    </source>
</evidence>
<keyword evidence="4 5" id="KW-0472">Membrane</keyword>
<evidence type="ECO:0000256" key="5">
    <source>
        <dbReference type="SAM" id="Phobius"/>
    </source>
</evidence>
<feature type="transmembrane region" description="Helical" evidence="5">
    <location>
        <begin position="365"/>
        <end position="386"/>
    </location>
</feature>
<keyword evidence="3 5" id="KW-1133">Transmembrane helix</keyword>
<dbReference type="EMBL" id="FJOG01000012">
    <property type="protein sequence ID" value="CZR58840.1"/>
    <property type="molecule type" value="Genomic_DNA"/>
</dbReference>
<proteinExistence type="predicted"/>
<dbReference type="Gene3D" id="1.20.58.340">
    <property type="entry name" value="Magnesium transport protein CorA, transmembrane region"/>
    <property type="match status" value="1"/>
</dbReference>
<accession>A0A1L7X1F2</accession>